<feature type="region of interest" description="Disordered" evidence="1">
    <location>
        <begin position="342"/>
        <end position="513"/>
    </location>
</feature>
<gene>
    <name evidence="2" type="ORF">STIAU_7316</name>
</gene>
<feature type="compositionally biased region" description="Low complexity" evidence="1">
    <location>
        <begin position="397"/>
        <end position="406"/>
    </location>
</feature>
<organism evidence="2 3">
    <name type="scientific">Stigmatella aurantiaca (strain DW4/3-1)</name>
    <dbReference type="NCBI Taxonomy" id="378806"/>
    <lineage>
        <taxon>Bacteria</taxon>
        <taxon>Pseudomonadati</taxon>
        <taxon>Myxococcota</taxon>
        <taxon>Myxococcia</taxon>
        <taxon>Myxococcales</taxon>
        <taxon>Cystobacterineae</taxon>
        <taxon>Archangiaceae</taxon>
        <taxon>Stigmatella</taxon>
    </lineage>
</organism>
<reference evidence="2 3" key="1">
    <citation type="submission" date="2006-04" db="EMBL/GenBank/DDBJ databases">
        <authorList>
            <person name="Nierman W.C."/>
        </authorList>
    </citation>
    <scope>NUCLEOTIDE SEQUENCE [LARGE SCALE GENOMIC DNA]</scope>
    <source>
        <strain evidence="2 3">DW4/3-1</strain>
    </source>
</reference>
<feature type="compositionally biased region" description="Polar residues" evidence="1">
    <location>
        <begin position="342"/>
        <end position="352"/>
    </location>
</feature>
<protein>
    <submittedName>
        <fullName evidence="2">Uncharacterized protein</fullName>
    </submittedName>
</protein>
<feature type="compositionally biased region" description="Polar residues" evidence="1">
    <location>
        <begin position="422"/>
        <end position="432"/>
    </location>
</feature>
<comment type="caution">
    <text evidence="2">The sequence shown here is derived from an EMBL/GenBank/DDBJ whole genome shotgun (WGS) entry which is preliminary data.</text>
</comment>
<feature type="compositionally biased region" description="Low complexity" evidence="1">
    <location>
        <begin position="373"/>
        <end position="389"/>
    </location>
</feature>
<accession>Q08S94</accession>
<evidence type="ECO:0000256" key="1">
    <source>
        <dbReference type="SAM" id="MobiDB-lite"/>
    </source>
</evidence>
<dbReference type="EMBL" id="AAMD01000167">
    <property type="protein sequence ID" value="EAU63352.1"/>
    <property type="molecule type" value="Genomic_DNA"/>
</dbReference>
<feature type="compositionally biased region" description="Polar residues" evidence="1">
    <location>
        <begin position="489"/>
        <end position="502"/>
    </location>
</feature>
<feature type="region of interest" description="Disordered" evidence="1">
    <location>
        <begin position="181"/>
        <end position="202"/>
    </location>
</feature>
<dbReference type="Proteomes" id="UP000032702">
    <property type="component" value="Unassembled WGS sequence"/>
</dbReference>
<evidence type="ECO:0000313" key="3">
    <source>
        <dbReference type="Proteomes" id="UP000032702"/>
    </source>
</evidence>
<feature type="compositionally biased region" description="Low complexity" evidence="1">
    <location>
        <begin position="503"/>
        <end position="513"/>
    </location>
</feature>
<sequence>MGGLVLAAPVGDWRQEGAVRLHHQPIQGREADGVLEGLRLLVGHHAGQRDVEAQIQVAPRRGGVSGEAVDDPSLEPGLPKNGLAVLVSIPHVHHQRLPQRARERALAAEHLGLNVPGRPIIVVVQPGLSHRPDLGPGAGALQRDEVLLRGPGGFMGVNAQGRRQEVRIRRGYLQRIAPVPGPLELSHHHGVHHPGGPSARQHGRDLRIVRALEVAMGVDQSHGVSCNNSAISSRASGEVNEAAAARTRACASGSPSRQSPSAASSRKSSGALTSSSKASNHGRAAGSPRRPSPRAAAPRQGSFGASRMAFSRSKAPGTFTSPHSSTARARSVLQRFWRRFTSHSTPSASPSLARTPAAWVRSKGDRSQRRNSRLTAGSARGSSSSASAPRARKRRLSLSSASTRTSNPALCFKEAMPRAASKRTSGTASCSTGARAPRISGSERSASRPTASRRAPTSGSVSLAARVSTNSSRGSTSVAKPRPARRTSPWASASSRVSTPANSGARAGSSAAS</sequence>
<dbReference type="AlphaFoldDB" id="Q08S94"/>
<feature type="compositionally biased region" description="Low complexity" evidence="1">
    <location>
        <begin position="447"/>
        <end position="458"/>
    </location>
</feature>
<evidence type="ECO:0000313" key="2">
    <source>
        <dbReference type="EMBL" id="EAU63352.1"/>
    </source>
</evidence>
<proteinExistence type="predicted"/>
<feature type="compositionally biased region" description="Polar residues" evidence="1">
    <location>
        <begin position="467"/>
        <end position="478"/>
    </location>
</feature>
<feature type="region of interest" description="Disordered" evidence="1">
    <location>
        <begin position="246"/>
        <end position="306"/>
    </location>
</feature>
<name>Q08S94_STIAD</name>
<feature type="compositionally biased region" description="Low complexity" evidence="1">
    <location>
        <begin position="246"/>
        <end position="299"/>
    </location>
</feature>